<reference evidence="1 2" key="1">
    <citation type="journal article" date="2018" name="Front. Plant Sci.">
        <title>Red Clover (Trifolium pratense) and Zigzag Clover (T. medium) - A Picture of Genomic Similarities and Differences.</title>
        <authorList>
            <person name="Dluhosova J."/>
            <person name="Istvanek J."/>
            <person name="Nedelnik J."/>
            <person name="Repkova J."/>
        </authorList>
    </citation>
    <scope>NUCLEOTIDE SEQUENCE [LARGE SCALE GENOMIC DNA]</scope>
    <source>
        <strain evidence="2">cv. 10/8</strain>
        <tissue evidence="1">Leaf</tissue>
    </source>
</reference>
<dbReference type="Proteomes" id="UP000265520">
    <property type="component" value="Unassembled WGS sequence"/>
</dbReference>
<accession>A0A392SFJ3</accession>
<dbReference type="AlphaFoldDB" id="A0A392SFJ3"/>
<proteinExistence type="predicted"/>
<organism evidence="1 2">
    <name type="scientific">Trifolium medium</name>
    <dbReference type="NCBI Taxonomy" id="97028"/>
    <lineage>
        <taxon>Eukaryota</taxon>
        <taxon>Viridiplantae</taxon>
        <taxon>Streptophyta</taxon>
        <taxon>Embryophyta</taxon>
        <taxon>Tracheophyta</taxon>
        <taxon>Spermatophyta</taxon>
        <taxon>Magnoliopsida</taxon>
        <taxon>eudicotyledons</taxon>
        <taxon>Gunneridae</taxon>
        <taxon>Pentapetalae</taxon>
        <taxon>rosids</taxon>
        <taxon>fabids</taxon>
        <taxon>Fabales</taxon>
        <taxon>Fabaceae</taxon>
        <taxon>Papilionoideae</taxon>
        <taxon>50 kb inversion clade</taxon>
        <taxon>NPAAA clade</taxon>
        <taxon>Hologalegina</taxon>
        <taxon>IRL clade</taxon>
        <taxon>Trifolieae</taxon>
        <taxon>Trifolium</taxon>
    </lineage>
</organism>
<sequence>MASPSDTMPARTHYYLHSHTPCSSQSEFLNQGLSLSLVGLSISSPFSCAREVKVLFQSIPPLFERPTAT</sequence>
<dbReference type="EMBL" id="LXQA010368477">
    <property type="protein sequence ID" value="MCI47177.1"/>
    <property type="molecule type" value="Genomic_DNA"/>
</dbReference>
<comment type="caution">
    <text evidence="1">The sequence shown here is derived from an EMBL/GenBank/DDBJ whole genome shotgun (WGS) entry which is preliminary data.</text>
</comment>
<evidence type="ECO:0000313" key="2">
    <source>
        <dbReference type="Proteomes" id="UP000265520"/>
    </source>
</evidence>
<name>A0A392SFJ3_9FABA</name>
<feature type="non-terminal residue" evidence="1">
    <location>
        <position position="69"/>
    </location>
</feature>
<protein>
    <submittedName>
        <fullName evidence="1">Uncharacterized protein</fullName>
    </submittedName>
</protein>
<evidence type="ECO:0000313" key="1">
    <source>
        <dbReference type="EMBL" id="MCI47177.1"/>
    </source>
</evidence>
<keyword evidence="2" id="KW-1185">Reference proteome</keyword>